<comment type="caution">
    <text evidence="18">The sequence shown here is derived from an EMBL/GenBank/DDBJ whole genome shotgun (WGS) entry which is preliminary data.</text>
</comment>
<evidence type="ECO:0000256" key="10">
    <source>
        <dbReference type="ARBA" id="ARBA00022989"/>
    </source>
</evidence>
<accession>A0A175RIB8</accession>
<evidence type="ECO:0000259" key="16">
    <source>
        <dbReference type="Pfam" id="PF22776"/>
    </source>
</evidence>
<evidence type="ECO:0000256" key="12">
    <source>
        <dbReference type="ARBA" id="ARBA00023136"/>
    </source>
</evidence>
<evidence type="ECO:0000256" key="2">
    <source>
        <dbReference type="ARBA" id="ARBA00007019"/>
    </source>
</evidence>
<feature type="region of interest" description="Disordered" evidence="14">
    <location>
        <begin position="1"/>
        <end position="23"/>
    </location>
</feature>
<dbReference type="InterPro" id="IPR003855">
    <property type="entry name" value="K+_transporter"/>
</dbReference>
<comment type="subcellular location">
    <subcellularLocation>
        <location evidence="13">Cell membrane</location>
        <topology evidence="13">Multi-pass membrane protein</topology>
    </subcellularLocation>
    <subcellularLocation>
        <location evidence="1">Membrane</location>
        <topology evidence="1">Multi-pass membrane protein</topology>
    </subcellularLocation>
</comment>
<feature type="transmembrane region" description="Helical" evidence="13">
    <location>
        <begin position="259"/>
        <end position="281"/>
    </location>
</feature>
<keyword evidence="20" id="KW-1185">Reference proteome</keyword>
<dbReference type="PANTHER" id="PTHR30540">
    <property type="entry name" value="OSMOTIC STRESS POTASSIUM TRANSPORTER"/>
    <property type="match status" value="1"/>
</dbReference>
<keyword evidence="3 13" id="KW-0813">Transport</keyword>
<evidence type="ECO:0000256" key="7">
    <source>
        <dbReference type="ARBA" id="ARBA00022692"/>
    </source>
</evidence>
<proteinExistence type="inferred from homology"/>
<keyword evidence="4 13" id="KW-1003">Cell membrane</keyword>
<organism evidence="18 20">
    <name type="scientific">Aureimonas ureilytica</name>
    <dbReference type="NCBI Taxonomy" id="401562"/>
    <lineage>
        <taxon>Bacteria</taxon>
        <taxon>Pseudomonadati</taxon>
        <taxon>Pseudomonadota</taxon>
        <taxon>Alphaproteobacteria</taxon>
        <taxon>Hyphomicrobiales</taxon>
        <taxon>Aurantimonadaceae</taxon>
        <taxon>Aureimonas</taxon>
    </lineage>
</organism>
<protein>
    <recommendedName>
        <fullName evidence="13">Probable potassium transport system protein Kup</fullName>
    </recommendedName>
</protein>
<evidence type="ECO:0000313" key="17">
    <source>
        <dbReference type="EMBL" id="KTQ95295.1"/>
    </source>
</evidence>
<name>A0A175RIB8_9HYPH</name>
<dbReference type="OrthoDB" id="9805577at2"/>
<evidence type="ECO:0000256" key="8">
    <source>
        <dbReference type="ARBA" id="ARBA00022847"/>
    </source>
</evidence>
<keyword evidence="11 13" id="KW-0406">Ion transport</keyword>
<dbReference type="GO" id="GO:0015293">
    <property type="term" value="F:symporter activity"/>
    <property type="evidence" value="ECO:0007669"/>
    <property type="project" value="UniProtKB-UniRule"/>
</dbReference>
<evidence type="ECO:0000256" key="1">
    <source>
        <dbReference type="ARBA" id="ARBA00004141"/>
    </source>
</evidence>
<evidence type="ECO:0000256" key="9">
    <source>
        <dbReference type="ARBA" id="ARBA00022958"/>
    </source>
</evidence>
<evidence type="ECO:0000313" key="20">
    <source>
        <dbReference type="Proteomes" id="UP000078529"/>
    </source>
</evidence>
<keyword evidence="12 13" id="KW-0472">Membrane</keyword>
<keyword evidence="5" id="KW-0997">Cell inner membrane</keyword>
<feature type="transmembrane region" description="Helical" evidence="13">
    <location>
        <begin position="179"/>
        <end position="199"/>
    </location>
</feature>
<evidence type="ECO:0000256" key="11">
    <source>
        <dbReference type="ARBA" id="ARBA00023065"/>
    </source>
</evidence>
<comment type="catalytic activity">
    <reaction evidence="13">
        <text>K(+)(in) + H(+)(in) = K(+)(out) + H(+)(out)</text>
        <dbReference type="Rhea" id="RHEA:28490"/>
        <dbReference type="ChEBI" id="CHEBI:15378"/>
        <dbReference type="ChEBI" id="CHEBI:29103"/>
    </reaction>
</comment>
<dbReference type="EMBL" id="LDPZ01000023">
    <property type="protein sequence ID" value="KTQ95295.1"/>
    <property type="molecule type" value="Genomic_DNA"/>
</dbReference>
<dbReference type="PANTHER" id="PTHR30540:SF79">
    <property type="entry name" value="LOW AFFINITY POTASSIUM TRANSPORT SYSTEM PROTEIN KUP"/>
    <property type="match status" value="1"/>
</dbReference>
<keyword evidence="7 13" id="KW-0812">Transmembrane</keyword>
<gene>
    <name evidence="18" type="primary">trkD</name>
    <name evidence="13" type="synonym">kup</name>
    <name evidence="17" type="ORF">NS226_12120</name>
    <name evidence="18" type="ORF">NS365_19460</name>
</gene>
<feature type="domain" description="K+ potassium transporter C-terminal" evidence="16">
    <location>
        <begin position="488"/>
        <end position="635"/>
    </location>
</feature>
<keyword evidence="6 13" id="KW-0633">Potassium transport</keyword>
<comment type="function">
    <text evidence="13">Transport of potassium into the cell. Likely operates as a K(+):H(+) symporter.</text>
</comment>
<dbReference type="STRING" id="401562.NS365_19460"/>
<dbReference type="Proteomes" id="UP000078272">
    <property type="component" value="Unassembled WGS sequence"/>
</dbReference>
<feature type="transmembrane region" description="Helical" evidence="13">
    <location>
        <begin position="437"/>
        <end position="455"/>
    </location>
</feature>
<dbReference type="eggNOG" id="COG3158">
    <property type="taxonomic scope" value="Bacteria"/>
</dbReference>
<evidence type="ECO:0000256" key="5">
    <source>
        <dbReference type="ARBA" id="ARBA00022519"/>
    </source>
</evidence>
<evidence type="ECO:0000256" key="3">
    <source>
        <dbReference type="ARBA" id="ARBA00022448"/>
    </source>
</evidence>
<keyword evidence="8 13" id="KW-0769">Symport</keyword>
<evidence type="ECO:0000313" key="19">
    <source>
        <dbReference type="Proteomes" id="UP000078272"/>
    </source>
</evidence>
<evidence type="ECO:0000256" key="13">
    <source>
        <dbReference type="HAMAP-Rule" id="MF_01522"/>
    </source>
</evidence>
<reference evidence="19 20" key="1">
    <citation type="journal article" date="2016" name="Front. Microbiol.">
        <title>Genomic Resource of Rice Seed Associated Bacteria.</title>
        <authorList>
            <person name="Midha S."/>
            <person name="Bansal K."/>
            <person name="Sharma S."/>
            <person name="Kumar N."/>
            <person name="Patil P.P."/>
            <person name="Chaudhry V."/>
            <person name="Patil P.B."/>
        </authorList>
    </citation>
    <scope>NUCLEOTIDE SEQUENCE [LARGE SCALE GENOMIC DNA]</scope>
    <source>
        <strain evidence="17 19">NS226</strain>
        <strain evidence="18 20">NS365</strain>
    </source>
</reference>
<comment type="similarity">
    <text evidence="2 13">Belongs to the HAK/KUP transporter (TC 2.A.72) family.</text>
</comment>
<sequence length="636" mass="68296">MISGEHAPTAETATSPHEGHPRKSLPVVVLGSIGVVYGDIGTSPLYAMKESLLHVGGIPSASEIIGIVSLLVWSLVIVVTVKYVMLVLRADNQGEGGALSLMALAQTALQRPNRVILTLGMIGAALFYGDAILTPAVSVLSAVEGLKVTTPGLDPYIVPIAIAIIVALYAVQSFGTAKVAVFFGPIMALWFITLALIGLSHIGDAPQILHALNPINGFWFMTSHGILGFTVLGSVFLAVTGAEALYADMGHFGKRPIRIAWLGFVGPALLLNYLGQGAFALNDASALPNLFFLSAPEWGRLPLVILATLATIIAGQAVITGAFSLTQQAIQLGLLPRLQIEHTSESERGQIYLPTVNWLMLIGVVMLIIFFQDSSSLAAAYGIAVTGTMIITSLLGIVVFAYGWGWGLGLAVAVVAPLMVIDSAFLAANLLKLADGGYLPLVIGGCIMLLMAVWVRGTRLLNTKAQQQNLSLDTFIKAMETSSVTHVSGTAMYLTSTPETVPSALLHNLKHNRVLHEKNVIVTIRTADVPYVSNANRLTYHPLSPAFARVELNYGFLDEPNLLQALIQLRELGVKFDVMSTTFFVGRRRIKSAARSDMPSWQSQIFIKMARHSYDAIDYYRIPANRVVELGTYVTL</sequence>
<feature type="transmembrane region" description="Helical" evidence="13">
    <location>
        <begin position="64"/>
        <end position="85"/>
    </location>
</feature>
<keyword evidence="9 13" id="KW-0630">Potassium</keyword>
<evidence type="ECO:0000256" key="6">
    <source>
        <dbReference type="ARBA" id="ARBA00022538"/>
    </source>
</evidence>
<dbReference type="InterPro" id="IPR053952">
    <property type="entry name" value="K_trans_C"/>
</dbReference>
<feature type="transmembrane region" description="Helical" evidence="13">
    <location>
        <begin position="351"/>
        <end position="372"/>
    </location>
</feature>
<feature type="transmembrane region" description="Helical" evidence="13">
    <location>
        <begin position="219"/>
        <end position="247"/>
    </location>
</feature>
<feature type="transmembrane region" description="Helical" evidence="13">
    <location>
        <begin position="378"/>
        <end position="401"/>
    </location>
</feature>
<dbReference type="AlphaFoldDB" id="A0A175RIB8"/>
<dbReference type="InterPro" id="IPR053951">
    <property type="entry name" value="K_trans_N"/>
</dbReference>
<dbReference type="EMBL" id="LDQA01000057">
    <property type="protein sequence ID" value="KTR03208.1"/>
    <property type="molecule type" value="Genomic_DNA"/>
</dbReference>
<feature type="domain" description="K+ potassium transporter integral membrane" evidence="15">
    <location>
        <begin position="29"/>
        <end position="477"/>
    </location>
</feature>
<evidence type="ECO:0000313" key="18">
    <source>
        <dbReference type="EMBL" id="KTR03208.1"/>
    </source>
</evidence>
<dbReference type="InterPro" id="IPR023051">
    <property type="entry name" value="Kup"/>
</dbReference>
<dbReference type="HAMAP" id="MF_01522">
    <property type="entry name" value="Kup"/>
    <property type="match status" value="1"/>
</dbReference>
<dbReference type="Pfam" id="PF22776">
    <property type="entry name" value="K_trans_C"/>
    <property type="match status" value="1"/>
</dbReference>
<dbReference type="Pfam" id="PF02705">
    <property type="entry name" value="K_trans"/>
    <property type="match status" value="1"/>
</dbReference>
<dbReference type="PATRIC" id="fig|401562.3.peg.1966"/>
<feature type="transmembrane region" description="Helical" evidence="13">
    <location>
        <begin position="156"/>
        <end position="172"/>
    </location>
</feature>
<feature type="transmembrane region" description="Helical" evidence="13">
    <location>
        <begin position="301"/>
        <end position="330"/>
    </location>
</feature>
<evidence type="ECO:0000256" key="4">
    <source>
        <dbReference type="ARBA" id="ARBA00022475"/>
    </source>
</evidence>
<feature type="transmembrane region" description="Helical" evidence="13">
    <location>
        <begin position="408"/>
        <end position="431"/>
    </location>
</feature>
<evidence type="ECO:0000256" key="14">
    <source>
        <dbReference type="SAM" id="MobiDB-lite"/>
    </source>
</evidence>
<dbReference type="GO" id="GO:0005886">
    <property type="term" value="C:plasma membrane"/>
    <property type="evidence" value="ECO:0007669"/>
    <property type="project" value="UniProtKB-SubCell"/>
</dbReference>
<evidence type="ECO:0000259" key="15">
    <source>
        <dbReference type="Pfam" id="PF02705"/>
    </source>
</evidence>
<dbReference type="Proteomes" id="UP000078529">
    <property type="component" value="Unassembled WGS sequence"/>
</dbReference>
<feature type="transmembrane region" description="Helical" evidence="13">
    <location>
        <begin position="115"/>
        <end position="136"/>
    </location>
</feature>
<dbReference type="GO" id="GO:0015079">
    <property type="term" value="F:potassium ion transmembrane transporter activity"/>
    <property type="evidence" value="ECO:0007669"/>
    <property type="project" value="UniProtKB-UniRule"/>
</dbReference>
<keyword evidence="10 13" id="KW-1133">Transmembrane helix</keyword>